<evidence type="ECO:0000256" key="1">
    <source>
        <dbReference type="SAM" id="MobiDB-lite"/>
    </source>
</evidence>
<protein>
    <submittedName>
        <fullName evidence="2">Uncharacterized protein</fullName>
    </submittedName>
</protein>
<gene>
    <name evidence="2" type="ORF">MLI01_22070</name>
</gene>
<accession>A0A4Y4B9A6</accession>
<feature type="region of interest" description="Disordered" evidence="1">
    <location>
        <begin position="1"/>
        <end position="22"/>
    </location>
</feature>
<evidence type="ECO:0000313" key="2">
    <source>
        <dbReference type="EMBL" id="GEC76062.1"/>
    </source>
</evidence>
<evidence type="ECO:0000313" key="3">
    <source>
        <dbReference type="Proteomes" id="UP000317410"/>
    </source>
</evidence>
<dbReference type="EMBL" id="BJNQ01000014">
    <property type="protein sequence ID" value="GEC76062.1"/>
    <property type="molecule type" value="Genomic_DNA"/>
</dbReference>
<comment type="caution">
    <text evidence="2">The sequence shown here is derived from an EMBL/GenBank/DDBJ whole genome shotgun (WGS) entry which is preliminary data.</text>
</comment>
<proteinExistence type="predicted"/>
<name>A0A4Y4B9A6_MICMQ</name>
<dbReference type="Proteomes" id="UP000317410">
    <property type="component" value="Unassembled WGS sequence"/>
</dbReference>
<reference evidence="2 3" key="1">
    <citation type="submission" date="2019-06" db="EMBL/GenBank/DDBJ databases">
        <title>Whole genome shotgun sequence of Microbacterium liquefaciens NBRC 15037.</title>
        <authorList>
            <person name="Hosoyama A."/>
            <person name="Uohara A."/>
            <person name="Ohji S."/>
            <person name="Ichikawa N."/>
        </authorList>
    </citation>
    <scope>NUCLEOTIDE SEQUENCE [LARGE SCALE GENOMIC DNA]</scope>
    <source>
        <strain evidence="2 3">NBRC 15037</strain>
    </source>
</reference>
<dbReference type="AlphaFoldDB" id="A0A4Y4B9A6"/>
<sequence length="63" mass="7060">MQHSDRAVLRGDSLQQRQRDGVVATDRDDALHLLAEGQCRALDLAHGLGEVERARTLRPLRTD</sequence>
<organism evidence="2 3">
    <name type="scientific">Microbacterium maritypicum</name>
    <name type="common">Microbacterium liquefaciens</name>
    <dbReference type="NCBI Taxonomy" id="33918"/>
    <lineage>
        <taxon>Bacteria</taxon>
        <taxon>Bacillati</taxon>
        <taxon>Actinomycetota</taxon>
        <taxon>Actinomycetes</taxon>
        <taxon>Micrococcales</taxon>
        <taxon>Microbacteriaceae</taxon>
        <taxon>Microbacterium</taxon>
    </lineage>
</organism>